<dbReference type="AlphaFoldDB" id="A0AAV3ZPT6"/>
<comment type="caution">
    <text evidence="1">The sequence shown here is derived from an EMBL/GenBank/DDBJ whole genome shotgun (WGS) entry which is preliminary data.</text>
</comment>
<dbReference type="EMBL" id="BLXT01002683">
    <property type="protein sequence ID" value="GFN96582.1"/>
    <property type="molecule type" value="Genomic_DNA"/>
</dbReference>
<protein>
    <submittedName>
        <fullName evidence="1">Histone-lysine N-methyltransferase SETMAR</fullName>
    </submittedName>
</protein>
<accession>A0AAV3ZPT6</accession>
<dbReference type="InterPro" id="IPR052709">
    <property type="entry name" value="Transposase-MT_Hybrid"/>
</dbReference>
<gene>
    <name evidence="1" type="ORF">PoB_002308800</name>
</gene>
<sequence>MATILELSGMILLDILPKRESVNADQYCETLDQLRHAVQCKNLDSCMAELSFNTPTHTHTHTAQRTKEWLEHYRWGIIPHPAHSPDLAPSDFHLFGPLKGHLGGKKFEDEDELIGEIRDWFSKLDANFFTQSIYSLLPNA</sequence>
<dbReference type="Proteomes" id="UP000735302">
    <property type="component" value="Unassembled WGS sequence"/>
</dbReference>
<dbReference type="PANTHER" id="PTHR46060:SF1">
    <property type="entry name" value="MARINER MOS1 TRANSPOSASE-LIKE PROTEIN"/>
    <property type="match status" value="1"/>
</dbReference>
<dbReference type="Gene3D" id="3.30.420.10">
    <property type="entry name" value="Ribonuclease H-like superfamily/Ribonuclease H"/>
    <property type="match status" value="1"/>
</dbReference>
<dbReference type="Pfam" id="PF01359">
    <property type="entry name" value="Transposase_1"/>
    <property type="match status" value="1"/>
</dbReference>
<dbReference type="InterPro" id="IPR036397">
    <property type="entry name" value="RNaseH_sf"/>
</dbReference>
<evidence type="ECO:0000313" key="2">
    <source>
        <dbReference type="Proteomes" id="UP000735302"/>
    </source>
</evidence>
<organism evidence="1 2">
    <name type="scientific">Plakobranchus ocellatus</name>
    <dbReference type="NCBI Taxonomy" id="259542"/>
    <lineage>
        <taxon>Eukaryota</taxon>
        <taxon>Metazoa</taxon>
        <taxon>Spiralia</taxon>
        <taxon>Lophotrochozoa</taxon>
        <taxon>Mollusca</taxon>
        <taxon>Gastropoda</taxon>
        <taxon>Heterobranchia</taxon>
        <taxon>Euthyneura</taxon>
        <taxon>Panpulmonata</taxon>
        <taxon>Sacoglossa</taxon>
        <taxon>Placobranchoidea</taxon>
        <taxon>Plakobranchidae</taxon>
        <taxon>Plakobranchus</taxon>
    </lineage>
</organism>
<dbReference type="GO" id="GO:0003676">
    <property type="term" value="F:nucleic acid binding"/>
    <property type="evidence" value="ECO:0007669"/>
    <property type="project" value="InterPro"/>
</dbReference>
<name>A0AAV3ZPT6_9GAST</name>
<proteinExistence type="predicted"/>
<dbReference type="PANTHER" id="PTHR46060">
    <property type="entry name" value="MARINER MOS1 TRANSPOSASE-LIKE PROTEIN"/>
    <property type="match status" value="1"/>
</dbReference>
<keyword evidence="2" id="KW-1185">Reference proteome</keyword>
<reference evidence="1 2" key="1">
    <citation type="journal article" date="2021" name="Elife">
        <title>Chloroplast acquisition without the gene transfer in kleptoplastic sea slugs, Plakobranchus ocellatus.</title>
        <authorList>
            <person name="Maeda T."/>
            <person name="Takahashi S."/>
            <person name="Yoshida T."/>
            <person name="Shimamura S."/>
            <person name="Takaki Y."/>
            <person name="Nagai Y."/>
            <person name="Toyoda A."/>
            <person name="Suzuki Y."/>
            <person name="Arimoto A."/>
            <person name="Ishii H."/>
            <person name="Satoh N."/>
            <person name="Nishiyama T."/>
            <person name="Hasebe M."/>
            <person name="Maruyama T."/>
            <person name="Minagawa J."/>
            <person name="Obokata J."/>
            <person name="Shigenobu S."/>
        </authorList>
    </citation>
    <scope>NUCLEOTIDE SEQUENCE [LARGE SCALE GENOMIC DNA]</scope>
</reference>
<evidence type="ECO:0000313" key="1">
    <source>
        <dbReference type="EMBL" id="GFN96582.1"/>
    </source>
</evidence>
<dbReference type="InterPro" id="IPR001888">
    <property type="entry name" value="Transposase_1"/>
</dbReference>